<feature type="signal peptide" evidence="1">
    <location>
        <begin position="1"/>
        <end position="38"/>
    </location>
</feature>
<dbReference type="SUPFAM" id="SSF49452">
    <property type="entry name" value="Starch-binding domain-like"/>
    <property type="match status" value="1"/>
</dbReference>
<proteinExistence type="predicted"/>
<dbReference type="InterPro" id="IPR037066">
    <property type="entry name" value="Plug_dom_sf"/>
</dbReference>
<evidence type="ECO:0000313" key="3">
    <source>
        <dbReference type="EMBL" id="AWI10297.1"/>
    </source>
</evidence>
<evidence type="ECO:0000313" key="4">
    <source>
        <dbReference type="Proteomes" id="UP000244896"/>
    </source>
</evidence>
<gene>
    <name evidence="3" type="ORF">CKA38_14475</name>
</gene>
<keyword evidence="1" id="KW-0732">Signal</keyword>
<dbReference type="PANTHER" id="PTHR40980">
    <property type="entry name" value="PLUG DOMAIN-CONTAINING PROTEIN"/>
    <property type="match status" value="1"/>
</dbReference>
<evidence type="ECO:0000256" key="1">
    <source>
        <dbReference type="SAM" id="SignalP"/>
    </source>
</evidence>
<dbReference type="GO" id="GO:0030246">
    <property type="term" value="F:carbohydrate binding"/>
    <property type="evidence" value="ECO:0007669"/>
    <property type="project" value="InterPro"/>
</dbReference>
<dbReference type="OrthoDB" id="8727862at2"/>
<dbReference type="Pfam" id="PF07715">
    <property type="entry name" value="Plug"/>
    <property type="match status" value="1"/>
</dbReference>
<dbReference type="KEGG" id="elut:CKA38_14475"/>
<dbReference type="Proteomes" id="UP000244896">
    <property type="component" value="Chromosome"/>
</dbReference>
<accession>A0A2U8E606</accession>
<reference evidence="3 4" key="1">
    <citation type="journal article" date="2018" name="Syst. Appl. Microbiol.">
        <title>Ereboglobus luteus gen. nov. sp. nov. from cockroach guts, and new insights into the oxygen relationship of the genera Opitutus and Didymococcus (Verrucomicrobia: Opitutaceae).</title>
        <authorList>
            <person name="Tegtmeier D."/>
            <person name="Belitz A."/>
            <person name="Radek R."/>
            <person name="Heimerl T."/>
            <person name="Brune A."/>
        </authorList>
    </citation>
    <scope>NUCLEOTIDE SEQUENCE [LARGE SCALE GENOMIC DNA]</scope>
    <source>
        <strain evidence="3 4">Ho45</strain>
    </source>
</reference>
<feature type="chain" id="PRO_5016128537" description="TonB-dependent receptor plug domain-containing protein" evidence="1">
    <location>
        <begin position="39"/>
        <end position="242"/>
    </location>
</feature>
<dbReference type="SUPFAM" id="SSF56935">
    <property type="entry name" value="Porins"/>
    <property type="match status" value="1"/>
</dbReference>
<sequence>MPSMKPPARRPSPRMLPLSPLPALALFFALVAMPFSQAQTAANAGTVTGRVFNPATEEYVRDAQIRAVATGETVFTAAGGFYQISGLPAGEVALVLSYAGLPDITRTVTVAAGATATLDFDLPVARPATTGGDDDVVQLEKFTVTSEREGQAKVIMRQRASMDIGQSISSDLFGSDPEGNIGEFLRNVPGIFVNSVSGEASNVSIGGLPAEYTNVTVDGMAAGAANPPAAILTPSRARPPSS</sequence>
<dbReference type="Pfam" id="PF13620">
    <property type="entry name" value="CarboxypepD_reg"/>
    <property type="match status" value="1"/>
</dbReference>
<evidence type="ECO:0000259" key="2">
    <source>
        <dbReference type="Pfam" id="PF07715"/>
    </source>
</evidence>
<dbReference type="InterPro" id="IPR012910">
    <property type="entry name" value="Plug_dom"/>
</dbReference>
<protein>
    <recommendedName>
        <fullName evidence="2">TonB-dependent receptor plug domain-containing protein</fullName>
    </recommendedName>
</protein>
<dbReference type="AlphaFoldDB" id="A0A2U8E606"/>
<dbReference type="Gene3D" id="2.60.40.1120">
    <property type="entry name" value="Carboxypeptidase-like, regulatory domain"/>
    <property type="match status" value="1"/>
</dbReference>
<dbReference type="Gene3D" id="2.170.130.10">
    <property type="entry name" value="TonB-dependent receptor, plug domain"/>
    <property type="match status" value="1"/>
</dbReference>
<dbReference type="EMBL" id="CP023004">
    <property type="protein sequence ID" value="AWI10297.1"/>
    <property type="molecule type" value="Genomic_DNA"/>
</dbReference>
<organism evidence="3 4">
    <name type="scientific">Ereboglobus luteus</name>
    <dbReference type="NCBI Taxonomy" id="1796921"/>
    <lineage>
        <taxon>Bacteria</taxon>
        <taxon>Pseudomonadati</taxon>
        <taxon>Verrucomicrobiota</taxon>
        <taxon>Opitutia</taxon>
        <taxon>Opitutales</taxon>
        <taxon>Opitutaceae</taxon>
        <taxon>Ereboglobus</taxon>
    </lineage>
</organism>
<dbReference type="InterPro" id="IPR013784">
    <property type="entry name" value="Carb-bd-like_fold"/>
</dbReference>
<name>A0A2U8E606_9BACT</name>
<dbReference type="PANTHER" id="PTHR40980:SF4">
    <property type="entry name" value="TONB-DEPENDENT RECEPTOR-LIKE BETA-BARREL DOMAIN-CONTAINING PROTEIN"/>
    <property type="match status" value="1"/>
</dbReference>
<keyword evidence="4" id="KW-1185">Reference proteome</keyword>
<feature type="domain" description="TonB-dependent receptor plug" evidence="2">
    <location>
        <begin position="166"/>
        <end position="223"/>
    </location>
</feature>